<evidence type="ECO:0008006" key="4">
    <source>
        <dbReference type="Google" id="ProtNLM"/>
    </source>
</evidence>
<keyword evidence="1" id="KW-0812">Transmembrane</keyword>
<gene>
    <name evidence="2" type="ORF">UV61_C0005G0058</name>
</gene>
<dbReference type="AlphaFoldDB" id="A0A0G1CNG3"/>
<sequence>MKRLNIIKTNLGFTLVEVLVATFIFAVVVAGAAGFLVYYLKNYSFSFEEYQSINQAQFAMTMMLRELREARSGDNGAWTLEQTDDNTIVFFSDVTGDSRTDRVRYFLDGTDLKKGVIEPTQVPVSYPTINEQITTIASFVNLAGNPLITYYNGSWPSDTVNNPLSNANRILNTRYVSVYLRIDVNPDYAAQPYELTSGVTIRSLKDNL</sequence>
<reference evidence="2 3" key="1">
    <citation type="journal article" date="2015" name="Nature">
        <title>rRNA introns, odd ribosomes, and small enigmatic genomes across a large radiation of phyla.</title>
        <authorList>
            <person name="Brown C.T."/>
            <person name="Hug L.A."/>
            <person name="Thomas B.C."/>
            <person name="Sharon I."/>
            <person name="Castelle C.J."/>
            <person name="Singh A."/>
            <person name="Wilkins M.J."/>
            <person name="Williams K.H."/>
            <person name="Banfield J.F."/>
        </authorList>
    </citation>
    <scope>NUCLEOTIDE SEQUENCE [LARGE SCALE GENOMIC DNA]</scope>
</reference>
<evidence type="ECO:0000313" key="2">
    <source>
        <dbReference type="EMBL" id="KKS87037.1"/>
    </source>
</evidence>
<dbReference type="Pfam" id="PF07963">
    <property type="entry name" value="N_methyl"/>
    <property type="match status" value="1"/>
</dbReference>
<dbReference type="InterPro" id="IPR012902">
    <property type="entry name" value="N_methyl_site"/>
</dbReference>
<comment type="caution">
    <text evidence="2">The sequence shown here is derived from an EMBL/GenBank/DDBJ whole genome shotgun (WGS) entry which is preliminary data.</text>
</comment>
<dbReference type="EMBL" id="LCFD01000005">
    <property type="protein sequence ID" value="KKS87037.1"/>
    <property type="molecule type" value="Genomic_DNA"/>
</dbReference>
<organism evidence="2 3">
    <name type="scientific">Candidatus Gottesmanbacteria bacterium GW2011_GWB1_43_11</name>
    <dbReference type="NCBI Taxonomy" id="1618446"/>
    <lineage>
        <taxon>Bacteria</taxon>
        <taxon>Candidatus Gottesmaniibacteriota</taxon>
    </lineage>
</organism>
<accession>A0A0G1CNG3</accession>
<name>A0A0G1CNG3_9BACT</name>
<evidence type="ECO:0000256" key="1">
    <source>
        <dbReference type="SAM" id="Phobius"/>
    </source>
</evidence>
<dbReference type="NCBIfam" id="TIGR02532">
    <property type="entry name" value="IV_pilin_GFxxxE"/>
    <property type="match status" value="1"/>
</dbReference>
<proteinExistence type="predicted"/>
<keyword evidence="1" id="KW-0472">Membrane</keyword>
<protein>
    <recommendedName>
        <fullName evidence="4">Prepilin-type N-terminal cleavage/methylation domain-containing protein</fullName>
    </recommendedName>
</protein>
<dbReference type="STRING" id="1618446.UV61_C0005G0058"/>
<keyword evidence="1" id="KW-1133">Transmembrane helix</keyword>
<dbReference type="Proteomes" id="UP000034050">
    <property type="component" value="Unassembled WGS sequence"/>
</dbReference>
<feature type="transmembrane region" description="Helical" evidence="1">
    <location>
        <begin position="12"/>
        <end position="40"/>
    </location>
</feature>
<evidence type="ECO:0000313" key="3">
    <source>
        <dbReference type="Proteomes" id="UP000034050"/>
    </source>
</evidence>